<evidence type="ECO:0008006" key="4">
    <source>
        <dbReference type="Google" id="ProtNLM"/>
    </source>
</evidence>
<sequence>MRLEMVEPVREWLRSLRKDDPELSRQIADVIQTILEVGPGLGRPLVDSLSGDQAKQIKLKEMRASGTIRIAFVYHGGIILLLLANGDKRRADSKRFYAELIETATLRYTRWLAEQEEK</sequence>
<keyword evidence="1" id="KW-0812">Transmembrane</keyword>
<keyword evidence="1" id="KW-1133">Transmembrane helix</keyword>
<protein>
    <recommendedName>
        <fullName evidence="4">Addiction module toxin RelE</fullName>
    </recommendedName>
</protein>
<accession>A0ABP7IGK0</accession>
<evidence type="ECO:0000313" key="2">
    <source>
        <dbReference type="EMBL" id="GAA3817928.1"/>
    </source>
</evidence>
<dbReference type="EMBL" id="BAAAZR010000010">
    <property type="protein sequence ID" value="GAA3817928.1"/>
    <property type="molecule type" value="Genomic_DNA"/>
</dbReference>
<evidence type="ECO:0000313" key="3">
    <source>
        <dbReference type="Proteomes" id="UP001500888"/>
    </source>
</evidence>
<proteinExistence type="predicted"/>
<dbReference type="InterPro" id="IPR009241">
    <property type="entry name" value="HigB-like"/>
</dbReference>
<dbReference type="Proteomes" id="UP001500888">
    <property type="component" value="Unassembled WGS sequence"/>
</dbReference>
<organism evidence="2 3">
    <name type="scientific">Sphaerisporangium flaviroseum</name>
    <dbReference type="NCBI Taxonomy" id="509199"/>
    <lineage>
        <taxon>Bacteria</taxon>
        <taxon>Bacillati</taxon>
        <taxon>Actinomycetota</taxon>
        <taxon>Actinomycetes</taxon>
        <taxon>Streptosporangiales</taxon>
        <taxon>Streptosporangiaceae</taxon>
        <taxon>Sphaerisporangium</taxon>
    </lineage>
</organism>
<dbReference type="Pfam" id="PF05973">
    <property type="entry name" value="Gp49"/>
    <property type="match status" value="1"/>
</dbReference>
<keyword evidence="3" id="KW-1185">Reference proteome</keyword>
<gene>
    <name evidence="2" type="ORF">GCM10022226_43120</name>
</gene>
<evidence type="ECO:0000256" key="1">
    <source>
        <dbReference type="SAM" id="Phobius"/>
    </source>
</evidence>
<name>A0ABP7IGK0_9ACTN</name>
<keyword evidence="1" id="KW-0472">Membrane</keyword>
<comment type="caution">
    <text evidence="2">The sequence shown here is derived from an EMBL/GenBank/DDBJ whole genome shotgun (WGS) entry which is preliminary data.</text>
</comment>
<reference evidence="3" key="1">
    <citation type="journal article" date="2019" name="Int. J. Syst. Evol. Microbiol.">
        <title>The Global Catalogue of Microorganisms (GCM) 10K type strain sequencing project: providing services to taxonomists for standard genome sequencing and annotation.</title>
        <authorList>
            <consortium name="The Broad Institute Genomics Platform"/>
            <consortium name="The Broad Institute Genome Sequencing Center for Infectious Disease"/>
            <person name="Wu L."/>
            <person name="Ma J."/>
        </authorList>
    </citation>
    <scope>NUCLEOTIDE SEQUENCE [LARGE SCALE GENOMIC DNA]</scope>
    <source>
        <strain evidence="3">JCM 16908</strain>
    </source>
</reference>
<feature type="transmembrane region" description="Helical" evidence="1">
    <location>
        <begin position="68"/>
        <end position="86"/>
    </location>
</feature>